<dbReference type="Proteomes" id="UP000033841">
    <property type="component" value="Unassembled WGS sequence"/>
</dbReference>
<dbReference type="InterPro" id="IPR005650">
    <property type="entry name" value="BlaI_family"/>
</dbReference>
<keyword evidence="3" id="KW-0238">DNA-binding</keyword>
<organism evidence="5 6">
    <name type="scientific">Candidatus Shapirobacteria bacterium GW2011_GWE1_38_92</name>
    <dbReference type="NCBI Taxonomy" id="1618489"/>
    <lineage>
        <taxon>Bacteria</taxon>
        <taxon>Candidatus Shapironibacteriota</taxon>
    </lineage>
</organism>
<dbReference type="Pfam" id="PF03965">
    <property type="entry name" value="Penicillinase_R"/>
    <property type="match status" value="1"/>
</dbReference>
<evidence type="ECO:0000256" key="4">
    <source>
        <dbReference type="ARBA" id="ARBA00023163"/>
    </source>
</evidence>
<dbReference type="InterPro" id="IPR036388">
    <property type="entry name" value="WH-like_DNA-bd_sf"/>
</dbReference>
<evidence type="ECO:0000256" key="3">
    <source>
        <dbReference type="ARBA" id="ARBA00023125"/>
    </source>
</evidence>
<reference evidence="5 6" key="1">
    <citation type="journal article" date="2015" name="Nature">
        <title>rRNA introns, odd ribosomes, and small enigmatic genomes across a large radiation of phyla.</title>
        <authorList>
            <person name="Brown C.T."/>
            <person name="Hug L.A."/>
            <person name="Thomas B.C."/>
            <person name="Sharon I."/>
            <person name="Castelle C.J."/>
            <person name="Singh A."/>
            <person name="Wilkins M.J."/>
            <person name="Williams K.H."/>
            <person name="Banfield J.F."/>
        </authorList>
    </citation>
    <scope>NUCLEOTIDE SEQUENCE [LARGE SCALE GENOMIC DNA]</scope>
</reference>
<name>A0A0G0LMP7_9BACT</name>
<keyword evidence="2" id="KW-0805">Transcription regulation</keyword>
<proteinExistence type="inferred from homology"/>
<evidence type="ECO:0000313" key="5">
    <source>
        <dbReference type="EMBL" id="KKQ92322.1"/>
    </source>
</evidence>
<dbReference type="SUPFAM" id="SSF46785">
    <property type="entry name" value="Winged helix' DNA-binding domain"/>
    <property type="match status" value="1"/>
</dbReference>
<dbReference type="GO" id="GO:0003677">
    <property type="term" value="F:DNA binding"/>
    <property type="evidence" value="ECO:0007669"/>
    <property type="project" value="UniProtKB-KW"/>
</dbReference>
<protein>
    <submittedName>
        <fullName evidence="5">Transcriptional repressor, CopY family</fullName>
    </submittedName>
</protein>
<gene>
    <name evidence="5" type="ORF">UT14_C0005G0019</name>
</gene>
<dbReference type="AlphaFoldDB" id="A0A0G0LMP7"/>
<comment type="caution">
    <text evidence="5">The sequence shown here is derived from an EMBL/GenBank/DDBJ whole genome shotgun (WGS) entry which is preliminary data.</text>
</comment>
<comment type="similarity">
    <text evidence="1">Belongs to the BlaI transcriptional regulatory family.</text>
</comment>
<evidence type="ECO:0000313" key="6">
    <source>
        <dbReference type="Proteomes" id="UP000033841"/>
    </source>
</evidence>
<sequence>MQSFQESTTLVVYMPNTRLLGSLEQKIMDILWKTGRPQKPAEVLESLGDKHAYTTIMTELKRMTDKKLLSRKLIGRVYFYTPIKSKESIAKNCLCGHFNKLVDSYGVKQNHTDLKLLKQYLKKNT</sequence>
<dbReference type="EMBL" id="LBVR01000005">
    <property type="protein sequence ID" value="KKQ92322.1"/>
    <property type="molecule type" value="Genomic_DNA"/>
</dbReference>
<evidence type="ECO:0000256" key="1">
    <source>
        <dbReference type="ARBA" id="ARBA00011046"/>
    </source>
</evidence>
<dbReference type="GO" id="GO:0045892">
    <property type="term" value="P:negative regulation of DNA-templated transcription"/>
    <property type="evidence" value="ECO:0007669"/>
    <property type="project" value="InterPro"/>
</dbReference>
<keyword evidence="4" id="KW-0804">Transcription</keyword>
<dbReference type="Gene3D" id="1.10.10.10">
    <property type="entry name" value="Winged helix-like DNA-binding domain superfamily/Winged helix DNA-binding domain"/>
    <property type="match status" value="1"/>
</dbReference>
<accession>A0A0G0LMP7</accession>
<evidence type="ECO:0000256" key="2">
    <source>
        <dbReference type="ARBA" id="ARBA00023015"/>
    </source>
</evidence>
<dbReference type="InterPro" id="IPR036390">
    <property type="entry name" value="WH_DNA-bd_sf"/>
</dbReference>